<dbReference type="Proteomes" id="UP000637423">
    <property type="component" value="Unassembled WGS sequence"/>
</dbReference>
<accession>A0A916U9N4</accession>
<evidence type="ECO:0000313" key="2">
    <source>
        <dbReference type="Proteomes" id="UP000637423"/>
    </source>
</evidence>
<reference evidence="1" key="2">
    <citation type="submission" date="2020-09" db="EMBL/GenBank/DDBJ databases">
        <authorList>
            <person name="Sun Q."/>
            <person name="Zhou Y."/>
        </authorList>
    </citation>
    <scope>NUCLEOTIDE SEQUENCE</scope>
    <source>
        <strain evidence="1">CGMCC 1.10998</strain>
    </source>
</reference>
<sequence length="231" mass="25143">MAVVSVAARTFVQQSSGINGGGQEELDIVNWKLDDHYEKLFGAELQNRFHFSVARSPYSPTSFLPVNDILESWDQPGEPSPEWSSIQIAGRAHCRSNNLDALLIIGRSTSMDFLANTSHGLRGAGIYTRDTPASHISAMHVIAKVILFDCATAKVLAVRSVGNIAEDSSTGRPDVAPVLAIDPEEARISIAEWSSARRQKVRTELGNLPAKTVADTLKSLFTPVARDKNLF</sequence>
<dbReference type="AlphaFoldDB" id="A0A916U9N4"/>
<organism evidence="1 2">
    <name type="scientific">Undibacterium terreum</name>
    <dbReference type="NCBI Taxonomy" id="1224302"/>
    <lineage>
        <taxon>Bacteria</taxon>
        <taxon>Pseudomonadati</taxon>
        <taxon>Pseudomonadota</taxon>
        <taxon>Betaproteobacteria</taxon>
        <taxon>Burkholderiales</taxon>
        <taxon>Oxalobacteraceae</taxon>
        <taxon>Undibacterium</taxon>
    </lineage>
</organism>
<gene>
    <name evidence="1" type="ORF">GCM10011396_08400</name>
</gene>
<protein>
    <submittedName>
        <fullName evidence="1">Uncharacterized protein</fullName>
    </submittedName>
</protein>
<dbReference type="EMBL" id="BMED01000001">
    <property type="protein sequence ID" value="GGC63726.1"/>
    <property type="molecule type" value="Genomic_DNA"/>
</dbReference>
<proteinExistence type="predicted"/>
<evidence type="ECO:0000313" key="1">
    <source>
        <dbReference type="EMBL" id="GGC63726.1"/>
    </source>
</evidence>
<name>A0A916U9N4_9BURK</name>
<keyword evidence="2" id="KW-1185">Reference proteome</keyword>
<reference evidence="1" key="1">
    <citation type="journal article" date="2014" name="Int. J. Syst. Evol. Microbiol.">
        <title>Complete genome sequence of Corynebacterium casei LMG S-19264T (=DSM 44701T), isolated from a smear-ripened cheese.</title>
        <authorList>
            <consortium name="US DOE Joint Genome Institute (JGI-PGF)"/>
            <person name="Walter F."/>
            <person name="Albersmeier A."/>
            <person name="Kalinowski J."/>
            <person name="Ruckert C."/>
        </authorList>
    </citation>
    <scope>NUCLEOTIDE SEQUENCE</scope>
    <source>
        <strain evidence="1">CGMCC 1.10998</strain>
    </source>
</reference>
<comment type="caution">
    <text evidence="1">The sequence shown here is derived from an EMBL/GenBank/DDBJ whole genome shotgun (WGS) entry which is preliminary data.</text>
</comment>